<evidence type="ECO:0000313" key="2">
    <source>
        <dbReference type="Proteomes" id="UP001221686"/>
    </source>
</evidence>
<dbReference type="Proteomes" id="UP001221686">
    <property type="component" value="Unassembled WGS sequence"/>
</dbReference>
<dbReference type="RefSeq" id="WP_272084628.1">
    <property type="nucleotide sequence ID" value="NZ_JAQNDL010000001.1"/>
</dbReference>
<comment type="caution">
    <text evidence="1">The sequence shown here is derived from an EMBL/GenBank/DDBJ whole genome shotgun (WGS) entry which is preliminary data.</text>
</comment>
<reference evidence="1 2" key="1">
    <citation type="submission" date="2022-11" db="EMBL/GenBank/DDBJ databases">
        <title>Minimal conservation of predation-associated metabolite biosynthetic gene clusters underscores biosynthetic potential of Myxococcota including descriptions for ten novel species: Archangium lansinium sp. nov., Myxococcus landrumus sp. nov., Nannocystis bai.</title>
        <authorList>
            <person name="Ahearne A."/>
            <person name="Stevens C."/>
            <person name="Dowd S."/>
        </authorList>
    </citation>
    <scope>NUCLEOTIDE SEQUENCE [LARGE SCALE GENOMIC DNA]</scope>
    <source>
        <strain evidence="1 2">BB15-2</strain>
    </source>
</reference>
<keyword evidence="2" id="KW-1185">Reference proteome</keyword>
<accession>A0ABT5DRL0</accession>
<sequence>MLASPLALLAGDARAGGGAPEHGPGAAIAECYEFTVIPPLGIAGESGQRLVDLNENGVVLLHALPHHTPWYRGDAQQTAFVFAGKVRPVVVDGLLQTRAVDINDRDEVLVFGAKNPGVLPEWSEAVIWRHGELVARIASPPGTAFTDGAINERGHLVLETRAPRVYRWRGQALEDLDMQHFTVFNDADEVFDDAGTKWGDHRSELPTTCSEVRHLDLSISRHGTLAGMLYCDDLDWPNAVLVTWPEGQFTRLADETEWTELWGVTDRGDIIGETFDDFVLPVAWRHGETVRLPRPPSTYAGFYADINEHGLMVGAFDRREAVDFEGDDPDSYLFAVSDGTRVKQLPLPDPLVGYLDPIAGINDRGDIVGCVDDMGYDYRTMIWLPRPAAACP</sequence>
<organism evidence="1 2">
    <name type="scientific">Nannocystis bainbridge</name>
    <dbReference type="NCBI Taxonomy" id="2995303"/>
    <lineage>
        <taxon>Bacteria</taxon>
        <taxon>Pseudomonadati</taxon>
        <taxon>Myxococcota</taxon>
        <taxon>Polyangia</taxon>
        <taxon>Nannocystales</taxon>
        <taxon>Nannocystaceae</taxon>
        <taxon>Nannocystis</taxon>
    </lineage>
</organism>
<evidence type="ECO:0000313" key="1">
    <source>
        <dbReference type="EMBL" id="MDC0716181.1"/>
    </source>
</evidence>
<protein>
    <submittedName>
        <fullName evidence="1">Uncharacterized protein</fullName>
    </submittedName>
</protein>
<name>A0ABT5DRL0_9BACT</name>
<proteinExistence type="predicted"/>
<gene>
    <name evidence="1" type="ORF">POL25_04720</name>
</gene>
<dbReference type="EMBL" id="JAQNDL010000001">
    <property type="protein sequence ID" value="MDC0716181.1"/>
    <property type="molecule type" value="Genomic_DNA"/>
</dbReference>